<keyword evidence="2" id="KW-1185">Reference proteome</keyword>
<organism evidence="1 2">
    <name type="scientific">Rhynchophorus ferrugineus</name>
    <name type="common">Red palm weevil</name>
    <name type="synonym">Curculio ferrugineus</name>
    <dbReference type="NCBI Taxonomy" id="354439"/>
    <lineage>
        <taxon>Eukaryota</taxon>
        <taxon>Metazoa</taxon>
        <taxon>Ecdysozoa</taxon>
        <taxon>Arthropoda</taxon>
        <taxon>Hexapoda</taxon>
        <taxon>Insecta</taxon>
        <taxon>Pterygota</taxon>
        <taxon>Neoptera</taxon>
        <taxon>Endopterygota</taxon>
        <taxon>Coleoptera</taxon>
        <taxon>Polyphaga</taxon>
        <taxon>Cucujiformia</taxon>
        <taxon>Curculionidae</taxon>
        <taxon>Dryophthorinae</taxon>
        <taxon>Rhynchophorus</taxon>
    </lineage>
</organism>
<proteinExistence type="predicted"/>
<evidence type="ECO:0000313" key="2">
    <source>
        <dbReference type="Proteomes" id="UP000625711"/>
    </source>
</evidence>
<dbReference type="Proteomes" id="UP000625711">
    <property type="component" value="Unassembled WGS sequence"/>
</dbReference>
<comment type="caution">
    <text evidence="1">The sequence shown here is derived from an EMBL/GenBank/DDBJ whole genome shotgun (WGS) entry which is preliminary data.</text>
</comment>
<evidence type="ECO:0000313" key="1">
    <source>
        <dbReference type="EMBL" id="KAF7276111.1"/>
    </source>
</evidence>
<protein>
    <submittedName>
        <fullName evidence="1">Uncharacterized protein</fullName>
    </submittedName>
</protein>
<feature type="non-terminal residue" evidence="1">
    <location>
        <position position="1"/>
    </location>
</feature>
<dbReference type="AlphaFoldDB" id="A0A834IB27"/>
<accession>A0A834IB27</accession>
<dbReference type="EMBL" id="JAACXV010008392">
    <property type="protein sequence ID" value="KAF7276111.1"/>
    <property type="molecule type" value="Genomic_DNA"/>
</dbReference>
<dbReference type="OrthoDB" id="6726973at2759"/>
<gene>
    <name evidence="1" type="ORF">GWI33_010911</name>
</gene>
<name>A0A834IB27_RHYFE</name>
<sequence>TKYLPNIQNDYNCKFSPSDKCNIRWALRNWQIDDSSSKTKEFLGDSRWEDLPTIFLSKKVKDFEKRFSVEVAHKNGFSVRSSGPVEVFLCSGWNPRNYPCYYFHINKFEIYFSKIHSLDNNTNYTTSPNYIKNYKSFSKIISEDEWRNFEVSVDKDGKVVLVDNNLNRVVIEHNDDTDPITPMYLLMRSENLSAWKVSENQFMFTKTAQISRMGPQLNTPFKDLCVSLFVGTCSNCEMTFFYMNGINRNILKHIGPTNGTWIETKLKQENMPLSKFNLFVETKFINSNEATEGWWAYDDVRICHENEVKVTYLYLTPEIEDNQGAVDNISCQLINKPSWRPIKLEYDEIKGNHIFFLQTD</sequence>
<reference evidence="1" key="1">
    <citation type="submission" date="2020-08" db="EMBL/GenBank/DDBJ databases">
        <title>Genome sequencing and assembly of the red palm weevil Rhynchophorus ferrugineus.</title>
        <authorList>
            <person name="Dias G.B."/>
            <person name="Bergman C.M."/>
            <person name="Manee M."/>
        </authorList>
    </citation>
    <scope>NUCLEOTIDE SEQUENCE</scope>
    <source>
        <strain evidence="1">AA-2017</strain>
        <tissue evidence="1">Whole larva</tissue>
    </source>
</reference>